<feature type="transmembrane region" description="Helical" evidence="7">
    <location>
        <begin position="7"/>
        <end position="28"/>
    </location>
</feature>
<keyword evidence="2 7" id="KW-0813">Transport</keyword>
<feature type="transmembrane region" description="Helical" evidence="7">
    <location>
        <begin position="181"/>
        <end position="203"/>
    </location>
</feature>
<evidence type="ECO:0000256" key="4">
    <source>
        <dbReference type="ARBA" id="ARBA00022692"/>
    </source>
</evidence>
<dbReference type="EMBL" id="JBHSMC010000010">
    <property type="protein sequence ID" value="MFC5464638.1"/>
    <property type="molecule type" value="Genomic_DNA"/>
</dbReference>
<evidence type="ECO:0000256" key="5">
    <source>
        <dbReference type="ARBA" id="ARBA00022989"/>
    </source>
</evidence>
<evidence type="ECO:0000259" key="8">
    <source>
        <dbReference type="PROSITE" id="PS50928"/>
    </source>
</evidence>
<keyword evidence="5 7" id="KW-1133">Transmembrane helix</keyword>
<keyword evidence="10" id="KW-1185">Reference proteome</keyword>
<dbReference type="SUPFAM" id="SSF161098">
    <property type="entry name" value="MetI-like"/>
    <property type="match status" value="1"/>
</dbReference>
<feature type="transmembrane region" description="Helical" evidence="7">
    <location>
        <begin position="75"/>
        <end position="94"/>
    </location>
</feature>
<evidence type="ECO:0000256" key="2">
    <source>
        <dbReference type="ARBA" id="ARBA00022448"/>
    </source>
</evidence>
<protein>
    <submittedName>
        <fullName evidence="9">Carbohydrate ABC transporter permease</fullName>
    </submittedName>
</protein>
<feature type="transmembrane region" description="Helical" evidence="7">
    <location>
        <begin position="106"/>
        <end position="126"/>
    </location>
</feature>
<name>A0ABW0LFJ3_9BACI</name>
<feature type="transmembrane region" description="Helical" evidence="7">
    <location>
        <begin position="138"/>
        <end position="160"/>
    </location>
</feature>
<dbReference type="PANTHER" id="PTHR43744:SF9">
    <property type="entry name" value="POLYGALACTURONAN_RHAMNOGALACTURONAN TRANSPORT SYSTEM PERMEASE PROTEIN YTCP"/>
    <property type="match status" value="1"/>
</dbReference>
<evidence type="ECO:0000256" key="1">
    <source>
        <dbReference type="ARBA" id="ARBA00004651"/>
    </source>
</evidence>
<dbReference type="RefSeq" id="WP_382349905.1">
    <property type="nucleotide sequence ID" value="NZ_JBHSMC010000010.1"/>
</dbReference>
<proteinExistence type="inferred from homology"/>
<comment type="subcellular location">
    <subcellularLocation>
        <location evidence="1 7">Cell membrane</location>
        <topology evidence="1 7">Multi-pass membrane protein</topology>
    </subcellularLocation>
</comment>
<dbReference type="InterPro" id="IPR035906">
    <property type="entry name" value="MetI-like_sf"/>
</dbReference>
<sequence length="291" mass="33018">MTVGEKVFQVFLIVFIVFLCVMMLYPFIHMLAVSFSTPTEAIRPGLHLFPLEFSLDAYKNAFSSNQIWVGFGNTIFRTVVGTILALVFMSLTAYPLSKKYLPHRTFFTLLIVFTMFFQGGLIPTYLLIKEVGLMDSRLVYVLAPPFFISTFSLLILRNFFMQIPAELEESAKMDGASDIKILFSIILPLSKPILATVGLWMAVNQWNSWFDGLLYIQDTDKMVLQTYLRRLVIENNTQEMQAMMDQTGGQDVVPESIKAATIMLATIPILVVYPFLQKYFTKGIFIGSVKG</sequence>
<keyword evidence="6 7" id="KW-0472">Membrane</keyword>
<keyword evidence="3" id="KW-1003">Cell membrane</keyword>
<comment type="caution">
    <text evidence="9">The sequence shown here is derived from an EMBL/GenBank/DDBJ whole genome shotgun (WGS) entry which is preliminary data.</text>
</comment>
<feature type="transmembrane region" description="Helical" evidence="7">
    <location>
        <begin position="257"/>
        <end position="276"/>
    </location>
</feature>
<keyword evidence="4 7" id="KW-0812">Transmembrane</keyword>
<organism evidence="9 10">
    <name type="scientific">Lederbergia graminis</name>
    <dbReference type="NCBI Taxonomy" id="735518"/>
    <lineage>
        <taxon>Bacteria</taxon>
        <taxon>Bacillati</taxon>
        <taxon>Bacillota</taxon>
        <taxon>Bacilli</taxon>
        <taxon>Bacillales</taxon>
        <taxon>Bacillaceae</taxon>
        <taxon>Lederbergia</taxon>
    </lineage>
</organism>
<dbReference type="PANTHER" id="PTHR43744">
    <property type="entry name" value="ABC TRANSPORTER PERMEASE PROTEIN MG189-RELATED-RELATED"/>
    <property type="match status" value="1"/>
</dbReference>
<dbReference type="Pfam" id="PF00528">
    <property type="entry name" value="BPD_transp_1"/>
    <property type="match status" value="1"/>
</dbReference>
<evidence type="ECO:0000256" key="7">
    <source>
        <dbReference type="RuleBase" id="RU363032"/>
    </source>
</evidence>
<gene>
    <name evidence="9" type="ORF">ACFPM4_07720</name>
</gene>
<dbReference type="InterPro" id="IPR000515">
    <property type="entry name" value="MetI-like"/>
</dbReference>
<dbReference type="Proteomes" id="UP001596147">
    <property type="component" value="Unassembled WGS sequence"/>
</dbReference>
<comment type="similarity">
    <text evidence="7">Belongs to the binding-protein-dependent transport system permease family.</text>
</comment>
<dbReference type="Gene3D" id="1.10.3720.10">
    <property type="entry name" value="MetI-like"/>
    <property type="match status" value="1"/>
</dbReference>
<evidence type="ECO:0000256" key="3">
    <source>
        <dbReference type="ARBA" id="ARBA00022475"/>
    </source>
</evidence>
<dbReference type="CDD" id="cd06261">
    <property type="entry name" value="TM_PBP2"/>
    <property type="match status" value="1"/>
</dbReference>
<evidence type="ECO:0000313" key="9">
    <source>
        <dbReference type="EMBL" id="MFC5464638.1"/>
    </source>
</evidence>
<dbReference type="PROSITE" id="PS50928">
    <property type="entry name" value="ABC_TM1"/>
    <property type="match status" value="1"/>
</dbReference>
<evidence type="ECO:0000256" key="6">
    <source>
        <dbReference type="ARBA" id="ARBA00023136"/>
    </source>
</evidence>
<evidence type="ECO:0000313" key="10">
    <source>
        <dbReference type="Proteomes" id="UP001596147"/>
    </source>
</evidence>
<accession>A0ABW0LFJ3</accession>
<reference evidence="10" key="1">
    <citation type="journal article" date="2019" name="Int. J. Syst. Evol. Microbiol.">
        <title>The Global Catalogue of Microorganisms (GCM) 10K type strain sequencing project: providing services to taxonomists for standard genome sequencing and annotation.</title>
        <authorList>
            <consortium name="The Broad Institute Genomics Platform"/>
            <consortium name="The Broad Institute Genome Sequencing Center for Infectious Disease"/>
            <person name="Wu L."/>
            <person name="Ma J."/>
        </authorList>
    </citation>
    <scope>NUCLEOTIDE SEQUENCE [LARGE SCALE GENOMIC DNA]</scope>
    <source>
        <strain evidence="10">CGMCC 1.12237</strain>
    </source>
</reference>
<feature type="domain" description="ABC transmembrane type-1" evidence="8">
    <location>
        <begin position="71"/>
        <end position="276"/>
    </location>
</feature>